<dbReference type="RefSeq" id="WP_220045625.1">
    <property type="nucleotide sequence ID" value="NZ_BAAAVX010000050.1"/>
</dbReference>
<dbReference type="Gene3D" id="3.30.565.40">
    <property type="entry name" value="Fervidobacterium nodosum Rt17-B1 like"/>
    <property type="match status" value="1"/>
</dbReference>
<name>A0ABX8VGT3_9MYCO</name>
<dbReference type="Proteomes" id="UP000825367">
    <property type="component" value="Chromosome"/>
</dbReference>
<organism evidence="2 3">
    <name type="scientific">Mycolicibacterium pallens</name>
    <dbReference type="NCBI Taxonomy" id="370524"/>
    <lineage>
        <taxon>Bacteria</taxon>
        <taxon>Bacillati</taxon>
        <taxon>Actinomycetota</taxon>
        <taxon>Actinomycetes</taxon>
        <taxon>Mycobacteriales</taxon>
        <taxon>Mycobacteriaceae</taxon>
        <taxon>Mycolicibacterium</taxon>
    </lineage>
</organism>
<feature type="chain" id="PRO_5045502421" evidence="1">
    <location>
        <begin position="25"/>
        <end position="215"/>
    </location>
</feature>
<evidence type="ECO:0000313" key="3">
    <source>
        <dbReference type="Proteomes" id="UP000825367"/>
    </source>
</evidence>
<accession>A0ABX8VGT3</accession>
<sequence length="215" mass="22423">MIKWTAVAVLLAGVAGFGMVPAVAAQSACTDLGGTVDASAQCHIDRADAGFRFHASFPVGYPDQQAVASYLTGERDRMADYAATFPPTGRESGYELTITGKPYQSAGTESVVFAAQNDSGAANEGRPATSYTAFSYDLGRGAPITFASLFKPGTTPADVHAAAPNLPAPDDFGVHGYRNFALTDDAVVIFIDQDFLHVGPRSVSVPRSELAALLA</sequence>
<keyword evidence="1" id="KW-0732">Signal</keyword>
<proteinExistence type="predicted"/>
<reference evidence="2 3" key="1">
    <citation type="submission" date="2021-07" db="EMBL/GenBank/DDBJ databases">
        <title>Whole genome sequencing of non-tuberculosis mycobacteria type-strains.</title>
        <authorList>
            <person name="Igarashi Y."/>
            <person name="Osugi A."/>
            <person name="Mitarai S."/>
        </authorList>
    </citation>
    <scope>NUCLEOTIDE SEQUENCE [LARGE SCALE GENOMIC DNA]</scope>
    <source>
        <strain evidence="2 3">JCM 16370</strain>
    </source>
</reference>
<gene>
    <name evidence="2" type="ORF">K0O64_17675</name>
</gene>
<evidence type="ECO:0000256" key="1">
    <source>
        <dbReference type="SAM" id="SignalP"/>
    </source>
</evidence>
<keyword evidence="3" id="KW-1185">Reference proteome</keyword>
<protein>
    <submittedName>
        <fullName evidence="2">DUF3298 domain-containing protein</fullName>
    </submittedName>
</protein>
<dbReference type="EMBL" id="CP080333">
    <property type="protein sequence ID" value="QYL14990.1"/>
    <property type="molecule type" value="Genomic_DNA"/>
</dbReference>
<evidence type="ECO:0000313" key="2">
    <source>
        <dbReference type="EMBL" id="QYL14990.1"/>
    </source>
</evidence>
<feature type="signal peptide" evidence="1">
    <location>
        <begin position="1"/>
        <end position="24"/>
    </location>
</feature>